<sequence length="404" mass="44798">MSGTVKKPTSLQQPLVLPLSRDDVLAMPAAYHDILSTGEIVQVVTPSGDNGWLVSRFEHIRHLLAGDSLSRSHPDPQNAPRYSGDVFAAPVGKHETYHEDHARIRRVLTRAFTAKRMRALTPKIQGIADELIDRFSEHERPADFRQHFALPMPAEVISELLGVPEDARPDLMRWSDAAQATDDFDGAIAALVKINSVFVEMVKQKRRRPADDILSELVQAHDEGGRLTDEELIRIAHTLLFSGFTSSVARIEFGTVLLLANPETRDAFIADPGLAPQITEEVLRIAMPSMGAVPRWAVHDFGLAGKHIKAGDLVLLGHEIANHDPAAFPDPERFDIRRTGNTHLAFGYGNYFCVGAVLSRLELHIALRSAFSRLPALRLAVDRTELRLRERSLIGGFETLPVAW</sequence>
<evidence type="ECO:0000313" key="9">
    <source>
        <dbReference type="Proteomes" id="UP001597542"/>
    </source>
</evidence>
<dbReference type="InterPro" id="IPR002397">
    <property type="entry name" value="Cyt_P450_B"/>
</dbReference>
<dbReference type="InterPro" id="IPR036396">
    <property type="entry name" value="Cyt_P450_sf"/>
</dbReference>
<keyword evidence="4" id="KW-0479">Metal-binding</keyword>
<keyword evidence="3" id="KW-0349">Heme</keyword>
<dbReference type="PANTHER" id="PTHR46696">
    <property type="entry name" value="P450, PUTATIVE (EUROFUNG)-RELATED"/>
    <property type="match status" value="1"/>
</dbReference>
<dbReference type="CDD" id="cd11031">
    <property type="entry name" value="Cyp158A-like"/>
    <property type="match status" value="1"/>
</dbReference>
<keyword evidence="6" id="KW-0408">Iron</keyword>
<dbReference type="PRINTS" id="PR00359">
    <property type="entry name" value="BP450"/>
</dbReference>
<keyword evidence="7" id="KW-0503">Monooxygenase</keyword>
<dbReference type="PANTHER" id="PTHR46696:SF5">
    <property type="entry name" value="CYTOCHROME P450 BJ-1"/>
    <property type="match status" value="1"/>
</dbReference>
<dbReference type="Pfam" id="PF00067">
    <property type="entry name" value="p450"/>
    <property type="match status" value="1"/>
</dbReference>
<name>A0ABW5I7G0_9PSEU</name>
<evidence type="ECO:0000256" key="7">
    <source>
        <dbReference type="ARBA" id="ARBA00023033"/>
    </source>
</evidence>
<protein>
    <submittedName>
        <fullName evidence="8">Cytochrome P450</fullName>
    </submittedName>
</protein>
<proteinExistence type="inferred from homology"/>
<comment type="caution">
    <text evidence="8">The sequence shown here is derived from an EMBL/GenBank/DDBJ whole genome shotgun (WGS) entry which is preliminary data.</text>
</comment>
<accession>A0ABW5I7G0</accession>
<dbReference type="Proteomes" id="UP001597542">
    <property type="component" value="Unassembled WGS sequence"/>
</dbReference>
<reference evidence="9" key="1">
    <citation type="journal article" date="2019" name="Int. J. Syst. Evol. Microbiol.">
        <title>The Global Catalogue of Microorganisms (GCM) 10K type strain sequencing project: providing services to taxonomists for standard genome sequencing and annotation.</title>
        <authorList>
            <consortium name="The Broad Institute Genomics Platform"/>
            <consortium name="The Broad Institute Genome Sequencing Center for Infectious Disease"/>
            <person name="Wu L."/>
            <person name="Ma J."/>
        </authorList>
    </citation>
    <scope>NUCLEOTIDE SEQUENCE [LARGE SCALE GENOMIC DNA]</scope>
    <source>
        <strain evidence="9">CGMCC 4.7638</strain>
    </source>
</reference>
<evidence type="ECO:0000256" key="3">
    <source>
        <dbReference type="ARBA" id="ARBA00022617"/>
    </source>
</evidence>
<evidence type="ECO:0000256" key="2">
    <source>
        <dbReference type="ARBA" id="ARBA00010617"/>
    </source>
</evidence>
<comment type="similarity">
    <text evidence="2">Belongs to the cytochrome P450 family.</text>
</comment>
<evidence type="ECO:0000256" key="6">
    <source>
        <dbReference type="ARBA" id="ARBA00023004"/>
    </source>
</evidence>
<dbReference type="EMBL" id="JBHUKQ010000016">
    <property type="protein sequence ID" value="MFD2485311.1"/>
    <property type="molecule type" value="Genomic_DNA"/>
</dbReference>
<evidence type="ECO:0000256" key="5">
    <source>
        <dbReference type="ARBA" id="ARBA00023002"/>
    </source>
</evidence>
<keyword evidence="9" id="KW-1185">Reference proteome</keyword>
<gene>
    <name evidence="8" type="ORF">ACFSUT_33920</name>
</gene>
<evidence type="ECO:0000256" key="4">
    <source>
        <dbReference type="ARBA" id="ARBA00022723"/>
    </source>
</evidence>
<evidence type="ECO:0000313" key="8">
    <source>
        <dbReference type="EMBL" id="MFD2485311.1"/>
    </source>
</evidence>
<evidence type="ECO:0000256" key="1">
    <source>
        <dbReference type="ARBA" id="ARBA00001971"/>
    </source>
</evidence>
<keyword evidence="5" id="KW-0560">Oxidoreductase</keyword>
<dbReference type="RefSeq" id="WP_344278913.1">
    <property type="nucleotide sequence ID" value="NZ_BAAAHV010000015.1"/>
</dbReference>
<dbReference type="SUPFAM" id="SSF48264">
    <property type="entry name" value="Cytochrome P450"/>
    <property type="match status" value="1"/>
</dbReference>
<dbReference type="InterPro" id="IPR001128">
    <property type="entry name" value="Cyt_P450"/>
</dbReference>
<comment type="cofactor">
    <cofactor evidence="1">
        <name>heme</name>
        <dbReference type="ChEBI" id="CHEBI:30413"/>
    </cofactor>
</comment>
<dbReference type="Gene3D" id="1.10.630.10">
    <property type="entry name" value="Cytochrome P450"/>
    <property type="match status" value="1"/>
</dbReference>
<organism evidence="8 9">
    <name type="scientific">Amycolatopsis albidoflavus</name>
    <dbReference type="NCBI Taxonomy" id="102226"/>
    <lineage>
        <taxon>Bacteria</taxon>
        <taxon>Bacillati</taxon>
        <taxon>Actinomycetota</taxon>
        <taxon>Actinomycetes</taxon>
        <taxon>Pseudonocardiales</taxon>
        <taxon>Pseudonocardiaceae</taxon>
        <taxon>Amycolatopsis</taxon>
    </lineage>
</organism>